<comment type="similarity">
    <text evidence="2">Belongs to the acetate uptake transporter (AceTr) (TC 2.A.96) family.</text>
</comment>
<dbReference type="InterPro" id="IPR000791">
    <property type="entry name" value="Gpr1/Fun34/SatP-like"/>
</dbReference>
<gene>
    <name evidence="7" type="primary">satP</name>
    <name evidence="7" type="ORF">FEAC_22860</name>
</gene>
<evidence type="ECO:0000313" key="8">
    <source>
        <dbReference type="Proteomes" id="UP000032336"/>
    </source>
</evidence>
<dbReference type="eggNOG" id="COG1584">
    <property type="taxonomic scope" value="Bacteria"/>
</dbReference>
<dbReference type="EMBL" id="JXUW01000024">
    <property type="protein sequence ID" value="KJE75989.1"/>
    <property type="molecule type" value="Genomic_DNA"/>
</dbReference>
<evidence type="ECO:0000256" key="4">
    <source>
        <dbReference type="ARBA" id="ARBA00022989"/>
    </source>
</evidence>
<evidence type="ECO:0000256" key="2">
    <source>
        <dbReference type="ARBA" id="ARBA00005587"/>
    </source>
</evidence>
<dbReference type="GeneID" id="78373337"/>
<feature type="transmembrane region" description="Helical" evidence="6">
    <location>
        <begin position="38"/>
        <end position="59"/>
    </location>
</feature>
<proteinExistence type="inferred from homology"/>
<evidence type="ECO:0000256" key="1">
    <source>
        <dbReference type="ARBA" id="ARBA00004141"/>
    </source>
</evidence>
<keyword evidence="4 6" id="KW-1133">Transmembrane helix</keyword>
<dbReference type="PANTHER" id="PTHR31123:SF1">
    <property type="entry name" value="ACCUMULATION OF DYADS PROTEIN 2-RELATED"/>
    <property type="match status" value="1"/>
</dbReference>
<feature type="transmembrane region" description="Helical" evidence="6">
    <location>
        <begin position="98"/>
        <end position="118"/>
    </location>
</feature>
<dbReference type="PANTHER" id="PTHR31123">
    <property type="entry name" value="ACCUMULATION OF DYADS PROTEIN 2-RELATED"/>
    <property type="match status" value="1"/>
</dbReference>
<dbReference type="AlphaFoldDB" id="A0A0D8FSR3"/>
<accession>A0A0D8FSR3</accession>
<keyword evidence="3 6" id="KW-0812">Transmembrane</keyword>
<comment type="subcellular location">
    <subcellularLocation>
        <location evidence="1">Membrane</location>
        <topology evidence="1">Multi-pass membrane protein</topology>
    </subcellularLocation>
</comment>
<sequence length="211" mass="22200">MSAKDTFADPGHWAVTAFSATSLMLGIINAHLISGTAIGIIIPTAFLFGGLVQIIAAVIEIARGSTFGAVAFGSYGPFWIIVGLYLQFYAKTVAPASVGSAFALFLWMFAIISLYLFIASLKTDVVLAIILFLLTVTFILLALGQGMNSTSLTETGGWTTIIFAILGFYHAASGTITSTWGRVLLPIGPLTPKAPAQTGQASHPPMTPVDR</sequence>
<name>A0A0D8FSR3_9ACTN</name>
<evidence type="ECO:0000256" key="3">
    <source>
        <dbReference type="ARBA" id="ARBA00022692"/>
    </source>
</evidence>
<feature type="transmembrane region" description="Helical" evidence="6">
    <location>
        <begin position="155"/>
        <end position="172"/>
    </location>
</feature>
<feature type="transmembrane region" description="Helical" evidence="6">
    <location>
        <begin position="12"/>
        <end position="32"/>
    </location>
</feature>
<dbReference type="Pfam" id="PF01184">
    <property type="entry name" value="Gpr1_Fun34_YaaH"/>
    <property type="match status" value="1"/>
</dbReference>
<feature type="transmembrane region" description="Helical" evidence="6">
    <location>
        <begin position="66"/>
        <end position="86"/>
    </location>
</feature>
<dbReference type="STRING" id="1121877.FEAC_22860"/>
<dbReference type="GO" id="GO:0015123">
    <property type="term" value="F:acetate transmembrane transporter activity"/>
    <property type="evidence" value="ECO:0007669"/>
    <property type="project" value="TreeGrafter"/>
</dbReference>
<organism evidence="7 8">
    <name type="scientific">Ferrimicrobium acidiphilum DSM 19497</name>
    <dbReference type="NCBI Taxonomy" id="1121877"/>
    <lineage>
        <taxon>Bacteria</taxon>
        <taxon>Bacillati</taxon>
        <taxon>Actinomycetota</taxon>
        <taxon>Acidimicrobiia</taxon>
        <taxon>Acidimicrobiales</taxon>
        <taxon>Acidimicrobiaceae</taxon>
        <taxon>Ferrimicrobium</taxon>
    </lineage>
</organism>
<dbReference type="OrthoDB" id="9787939at2"/>
<comment type="caution">
    <text evidence="7">The sequence shown here is derived from an EMBL/GenBank/DDBJ whole genome shotgun (WGS) entry which is preliminary data.</text>
</comment>
<evidence type="ECO:0000256" key="5">
    <source>
        <dbReference type="ARBA" id="ARBA00023136"/>
    </source>
</evidence>
<evidence type="ECO:0000256" key="6">
    <source>
        <dbReference type="SAM" id="Phobius"/>
    </source>
</evidence>
<dbReference type="RefSeq" id="WP_035390286.1">
    <property type="nucleotide sequence ID" value="NZ_JQKF01000022.1"/>
</dbReference>
<protein>
    <submittedName>
        <fullName evidence="7">Succinate-acetate/proton symporter SatP</fullName>
    </submittedName>
</protein>
<evidence type="ECO:0000313" key="7">
    <source>
        <dbReference type="EMBL" id="KJE75989.1"/>
    </source>
</evidence>
<keyword evidence="5 6" id="KW-0472">Membrane</keyword>
<dbReference type="InterPro" id="IPR051633">
    <property type="entry name" value="AceTr"/>
</dbReference>
<feature type="transmembrane region" description="Helical" evidence="6">
    <location>
        <begin position="125"/>
        <end position="143"/>
    </location>
</feature>
<keyword evidence="8" id="KW-1185">Reference proteome</keyword>
<dbReference type="NCBIfam" id="NF038013">
    <property type="entry name" value="AceTr_1"/>
    <property type="match status" value="1"/>
</dbReference>
<reference evidence="7 8" key="1">
    <citation type="submission" date="2015-01" db="EMBL/GenBank/DDBJ databases">
        <title>Draft genome of the acidophilic iron oxidizer Ferrimicrobium acidiphilum strain T23.</title>
        <authorList>
            <person name="Poehlein A."/>
            <person name="Eisen S."/>
            <person name="Schloemann M."/>
            <person name="Johnson B.D."/>
            <person name="Daniel R."/>
            <person name="Muehling M."/>
        </authorList>
    </citation>
    <scope>NUCLEOTIDE SEQUENCE [LARGE SCALE GENOMIC DNA]</scope>
    <source>
        <strain evidence="7 8">T23</strain>
    </source>
</reference>
<dbReference type="Proteomes" id="UP000032336">
    <property type="component" value="Unassembled WGS sequence"/>
</dbReference>
<dbReference type="GO" id="GO:0005886">
    <property type="term" value="C:plasma membrane"/>
    <property type="evidence" value="ECO:0007669"/>
    <property type="project" value="TreeGrafter"/>
</dbReference>